<protein>
    <recommendedName>
        <fullName evidence="4">Glycine zipper domain-containing protein</fullName>
    </recommendedName>
</protein>
<gene>
    <name evidence="2" type="ORF">HYX28_04400</name>
</gene>
<proteinExistence type="predicted"/>
<evidence type="ECO:0000313" key="3">
    <source>
        <dbReference type="Proteomes" id="UP000779809"/>
    </source>
</evidence>
<name>A0A932EPS0_9BACT</name>
<comment type="caution">
    <text evidence="2">The sequence shown here is derived from an EMBL/GenBank/DDBJ whole genome shotgun (WGS) entry which is preliminary data.</text>
</comment>
<dbReference type="AlphaFoldDB" id="A0A932EPS0"/>
<feature type="signal peptide" evidence="1">
    <location>
        <begin position="1"/>
        <end position="23"/>
    </location>
</feature>
<organism evidence="2 3">
    <name type="scientific">Candidatus Korobacter versatilis</name>
    <dbReference type="NCBI Taxonomy" id="658062"/>
    <lineage>
        <taxon>Bacteria</taxon>
        <taxon>Pseudomonadati</taxon>
        <taxon>Acidobacteriota</taxon>
        <taxon>Terriglobia</taxon>
        <taxon>Terriglobales</taxon>
        <taxon>Candidatus Korobacteraceae</taxon>
        <taxon>Candidatus Korobacter</taxon>
    </lineage>
</organism>
<reference evidence="2" key="1">
    <citation type="submission" date="2020-07" db="EMBL/GenBank/DDBJ databases">
        <title>Huge and variable diversity of episymbiotic CPR bacteria and DPANN archaea in groundwater ecosystems.</title>
        <authorList>
            <person name="He C.Y."/>
            <person name="Keren R."/>
            <person name="Whittaker M."/>
            <person name="Farag I.F."/>
            <person name="Doudna J."/>
            <person name="Cate J.H.D."/>
            <person name="Banfield J.F."/>
        </authorList>
    </citation>
    <scope>NUCLEOTIDE SEQUENCE</scope>
    <source>
        <strain evidence="2">NC_groundwater_580_Pr5_B-0.1um_64_19</strain>
    </source>
</reference>
<evidence type="ECO:0008006" key="4">
    <source>
        <dbReference type="Google" id="ProtNLM"/>
    </source>
</evidence>
<dbReference type="Proteomes" id="UP000779809">
    <property type="component" value="Unassembled WGS sequence"/>
</dbReference>
<accession>A0A932EPS0</accession>
<feature type="chain" id="PRO_5037980284" description="Glycine zipper domain-containing protein" evidence="1">
    <location>
        <begin position="24"/>
        <end position="188"/>
    </location>
</feature>
<evidence type="ECO:0000313" key="2">
    <source>
        <dbReference type="EMBL" id="MBI2677998.1"/>
    </source>
</evidence>
<dbReference type="EMBL" id="JACPNR010000006">
    <property type="protein sequence ID" value="MBI2677998.1"/>
    <property type="molecule type" value="Genomic_DNA"/>
</dbReference>
<evidence type="ECO:0000256" key="1">
    <source>
        <dbReference type="SAM" id="SignalP"/>
    </source>
</evidence>
<keyword evidence="1" id="KW-0732">Signal</keyword>
<sequence>MKVNIRLALTMALLLALAMAASAATIPAGTKVSVRINRELDSGKDRAGDPFDGVLQNAIVVNGKTVAARGATVRGRVTSAKDSGRIHKPGYISIRLTEINGIPVNTSAVGRQGKSHTKSNVTKIGGGAAAGALIGALAGGGKGAAIGAGVGAGAGTGVAYATGKQQAVFPAESLVSFTVTSSGAAARR</sequence>